<evidence type="ECO:0000313" key="1">
    <source>
        <dbReference type="EMBL" id="MFC7079845.1"/>
    </source>
</evidence>
<dbReference type="RefSeq" id="WP_382209276.1">
    <property type="nucleotide sequence ID" value="NZ_JBHSZH010000005.1"/>
</dbReference>
<proteinExistence type="predicted"/>
<reference evidence="1 2" key="1">
    <citation type="journal article" date="2019" name="Int. J. Syst. Evol. Microbiol.">
        <title>The Global Catalogue of Microorganisms (GCM) 10K type strain sequencing project: providing services to taxonomists for standard genome sequencing and annotation.</title>
        <authorList>
            <consortium name="The Broad Institute Genomics Platform"/>
            <consortium name="The Broad Institute Genome Sequencing Center for Infectious Disease"/>
            <person name="Wu L."/>
            <person name="Ma J."/>
        </authorList>
    </citation>
    <scope>NUCLEOTIDE SEQUENCE [LARGE SCALE GENOMIC DNA]</scope>
    <source>
        <strain evidence="1 2">DT72</strain>
    </source>
</reference>
<comment type="caution">
    <text evidence="1">The sequence shown here is derived from an EMBL/GenBank/DDBJ whole genome shotgun (WGS) entry which is preliminary data.</text>
</comment>
<keyword evidence="2" id="KW-1185">Reference proteome</keyword>
<evidence type="ECO:0000313" key="2">
    <source>
        <dbReference type="Proteomes" id="UP001596407"/>
    </source>
</evidence>
<organism evidence="1 2">
    <name type="scientific">Halorussus caseinilyticus</name>
    <dbReference type="NCBI Taxonomy" id="3034025"/>
    <lineage>
        <taxon>Archaea</taxon>
        <taxon>Methanobacteriati</taxon>
        <taxon>Methanobacteriota</taxon>
        <taxon>Stenosarchaea group</taxon>
        <taxon>Halobacteria</taxon>
        <taxon>Halobacteriales</taxon>
        <taxon>Haladaptataceae</taxon>
        <taxon>Halorussus</taxon>
    </lineage>
</organism>
<accession>A0ABD5WLS5</accession>
<name>A0ABD5WLS5_9EURY</name>
<protein>
    <submittedName>
        <fullName evidence="1">Uncharacterized protein</fullName>
    </submittedName>
</protein>
<dbReference type="AlphaFoldDB" id="A0ABD5WLS5"/>
<gene>
    <name evidence="1" type="ORF">ACFQJ6_06545</name>
</gene>
<dbReference type="Proteomes" id="UP001596407">
    <property type="component" value="Unassembled WGS sequence"/>
</dbReference>
<dbReference type="EMBL" id="JBHSZH010000005">
    <property type="protein sequence ID" value="MFC7079845.1"/>
    <property type="molecule type" value="Genomic_DNA"/>
</dbReference>
<sequence>MRWTKTVSAVVLALAVSVGGLGAFWTPVASASHQSVTIDSPSEGDQYFVGEAVSINGTANGSVGSVALYARASGDWLLLDVNQDGVRDGSDTLTVDTDGSWSVRNLVLADSNPILSYPGNYQPGAVDAAEVGENGSVPSSLPANRLLEAGGAQSSLRIERARLEGAS</sequence>